<geneLocation type="plasmid" evidence="2 3">
    <name>pNPUN01</name>
</geneLocation>
<dbReference type="Proteomes" id="UP000001191">
    <property type="component" value="Plasmid pNPUN01"/>
</dbReference>
<proteinExistence type="predicted"/>
<gene>
    <name evidence="2" type="ordered locus">Npun_AR264</name>
</gene>
<evidence type="ECO:0000256" key="1">
    <source>
        <dbReference type="SAM" id="MobiDB-lite"/>
    </source>
</evidence>
<dbReference type="RefSeq" id="WP_012413132.1">
    <property type="nucleotide sequence ID" value="NC_010631.1"/>
</dbReference>
<dbReference type="PhylomeDB" id="B2JB15"/>
<organism evidence="2 3">
    <name type="scientific">Nostoc punctiforme (strain ATCC 29133 / PCC 73102)</name>
    <dbReference type="NCBI Taxonomy" id="63737"/>
    <lineage>
        <taxon>Bacteria</taxon>
        <taxon>Bacillati</taxon>
        <taxon>Cyanobacteriota</taxon>
        <taxon>Cyanophyceae</taxon>
        <taxon>Nostocales</taxon>
        <taxon>Nostocaceae</taxon>
        <taxon>Nostoc</taxon>
    </lineage>
</organism>
<keyword evidence="2" id="KW-0614">Plasmid</keyword>
<dbReference type="EnsemblBacteria" id="ACC85119">
    <property type="protein sequence ID" value="ACC85119"/>
    <property type="gene ID" value="Npun_AR264"/>
</dbReference>
<accession>B2JB15</accession>
<feature type="compositionally biased region" description="Basic and acidic residues" evidence="1">
    <location>
        <begin position="121"/>
        <end position="131"/>
    </location>
</feature>
<dbReference type="HOGENOM" id="CLU_688553_0_0_3"/>
<feature type="region of interest" description="Disordered" evidence="1">
    <location>
        <begin position="206"/>
        <end position="227"/>
    </location>
</feature>
<dbReference type="EMBL" id="CP001038">
    <property type="protein sequence ID" value="ACC85119.1"/>
    <property type="molecule type" value="Genomic_DNA"/>
</dbReference>
<keyword evidence="3" id="KW-1185">Reference proteome</keyword>
<evidence type="ECO:0000313" key="2">
    <source>
        <dbReference type="EMBL" id="ACC85119.1"/>
    </source>
</evidence>
<sequence>MTATITRPKPKKAAASKKESPYKRLHVIIPIEDMLWASQQKPSVNQLWQECWTADPYGSRWMPLSTPMGYITFISAKKILSDSGLFIFKPDKSIEDGRETASWMVKNLHGSRMKEFWEKANAEKQEPDSLKQEPNAGDSEIDAGSEEIRALYKASILAKDQSEQGFQKPSRTIQEQLTNSFEEFVSCVSDTLNEILQVEKTAHAPLGGASPQTVEGVSENEEDSPTANDCTSLALVEAVQGESASLLAENQVSGVEAIFPHEGTDSAAPVAENEFSSTPAIADQKIEPSCPSAELMTENSVSGVEMKADHEGESFAASVAQNEKSLNSAMPAAGIAIAELQEFMIMPGCP</sequence>
<name>B2JB15_NOSP7</name>
<protein>
    <submittedName>
        <fullName evidence="2">Uncharacterized protein</fullName>
    </submittedName>
</protein>
<evidence type="ECO:0000313" key="3">
    <source>
        <dbReference type="Proteomes" id="UP000001191"/>
    </source>
</evidence>
<feature type="region of interest" description="Disordered" evidence="1">
    <location>
        <begin position="121"/>
        <end position="140"/>
    </location>
</feature>
<dbReference type="AlphaFoldDB" id="B2JB15"/>
<dbReference type="KEGG" id="npu:Npun_AR264"/>
<reference evidence="3" key="1">
    <citation type="submission" date="2008-04" db="EMBL/GenBank/DDBJ databases">
        <title>Complete sequence of plasmid 1 of Nostoc punctiforme ATCC 29133.</title>
        <authorList>
            <consortium name="US DOE Joint Genome Institute"/>
            <person name="Copeland A."/>
            <person name="Lucas S."/>
            <person name="Lapidus A."/>
            <person name="Glavina del Rio T."/>
            <person name="Dalin E."/>
            <person name="Tice H."/>
            <person name="Pitluck S."/>
            <person name="Chain P."/>
            <person name="Malfatti S."/>
            <person name="Shin M."/>
            <person name="Vergez L."/>
            <person name="Schmutz J."/>
            <person name="Larimer F."/>
            <person name="Land M."/>
            <person name="Hauser L."/>
            <person name="Kyrpides N."/>
            <person name="Kim E."/>
            <person name="Meeks J.C."/>
            <person name="Elhai J."/>
            <person name="Campbell E.L."/>
            <person name="Thiel T."/>
            <person name="Longmire J."/>
            <person name="Potts M."/>
            <person name="Atlas R."/>
        </authorList>
    </citation>
    <scope>NUCLEOTIDE SEQUENCE [LARGE SCALE GENOMIC DNA]</scope>
    <source>
        <strain evidence="3">ATCC 29133 / PCC 73102</strain>
        <plasmid evidence="3">Plasmid pNPUN01</plasmid>
    </source>
</reference>